<sequence>MLCKMDRGCELCGGEAAVCCPSDSAFLCWSCDGEVHGANSLVARHIRFAVCCNCRSVTENRVSGGDRVSGFCNSCSASPPGDDGLDDALSSSSATNEGSSCRNEASSVEGFARPERRNRGKPLRKVRSEAEGVLVKWCARLGIGGEERQEVARKARAAFQICLAAGRMAALPARISLAASLWFGWRRSARKLGQSGQGLKALEQITGVPSKLIVTAESKLQLVVKSEMRRRQWLAEGSDECSV</sequence>
<evidence type="ECO:0000256" key="2">
    <source>
        <dbReference type="ARBA" id="ARBA00022771"/>
    </source>
</evidence>
<evidence type="ECO:0000256" key="4">
    <source>
        <dbReference type="SAM" id="MobiDB-lite"/>
    </source>
</evidence>
<evidence type="ECO:0000313" key="7">
    <source>
        <dbReference type="Proteomes" id="UP001152523"/>
    </source>
</evidence>
<gene>
    <name evidence="6" type="ORF">CEPIT_LOCUS30385</name>
</gene>
<evidence type="ECO:0000313" key="6">
    <source>
        <dbReference type="EMBL" id="CAH9130123.1"/>
    </source>
</evidence>
<dbReference type="CDD" id="cd19821">
    <property type="entry name" value="Bbox1_BBX-like"/>
    <property type="match status" value="1"/>
</dbReference>
<dbReference type="InterPro" id="IPR049808">
    <property type="entry name" value="CONSTANS-like_Bbox1"/>
</dbReference>
<feature type="domain" description="B box-type" evidence="5">
    <location>
        <begin position="4"/>
        <end position="50"/>
    </location>
</feature>
<evidence type="ECO:0000256" key="3">
    <source>
        <dbReference type="ARBA" id="ARBA00022833"/>
    </source>
</evidence>
<dbReference type="PANTHER" id="PTHR31717:SF142">
    <property type="entry name" value="B-BOX DOMAIN PROTEIN 30-RELATED"/>
    <property type="match status" value="1"/>
</dbReference>
<dbReference type="SMART" id="SM00336">
    <property type="entry name" value="BBOX"/>
    <property type="match status" value="1"/>
</dbReference>
<keyword evidence="2" id="KW-0863">Zinc-finger</keyword>
<dbReference type="AlphaFoldDB" id="A0AAV0F3Q7"/>
<evidence type="ECO:0000259" key="5">
    <source>
        <dbReference type="SMART" id="SM00336"/>
    </source>
</evidence>
<protein>
    <recommendedName>
        <fullName evidence="5">B box-type domain-containing protein</fullName>
    </recommendedName>
</protein>
<dbReference type="PANTHER" id="PTHR31717">
    <property type="entry name" value="ZINC FINGER PROTEIN CONSTANS-LIKE 10"/>
    <property type="match status" value="1"/>
</dbReference>
<keyword evidence="3" id="KW-0862">Zinc</keyword>
<dbReference type="GO" id="GO:0008270">
    <property type="term" value="F:zinc ion binding"/>
    <property type="evidence" value="ECO:0007669"/>
    <property type="project" value="UniProtKB-KW"/>
</dbReference>
<feature type="region of interest" description="Disordered" evidence="4">
    <location>
        <begin position="86"/>
        <end position="124"/>
    </location>
</feature>
<dbReference type="EMBL" id="CAMAPF010000958">
    <property type="protein sequence ID" value="CAH9130123.1"/>
    <property type="molecule type" value="Genomic_DNA"/>
</dbReference>
<proteinExistence type="predicted"/>
<accession>A0AAV0F3Q7</accession>
<dbReference type="InterPro" id="IPR000315">
    <property type="entry name" value="Znf_B-box"/>
</dbReference>
<feature type="compositionally biased region" description="Polar residues" evidence="4">
    <location>
        <begin position="94"/>
        <end position="106"/>
    </location>
</feature>
<name>A0AAV0F3Q7_9ASTE</name>
<keyword evidence="1" id="KW-0479">Metal-binding</keyword>
<comment type="caution">
    <text evidence="6">The sequence shown here is derived from an EMBL/GenBank/DDBJ whole genome shotgun (WGS) entry which is preliminary data.</text>
</comment>
<organism evidence="6 7">
    <name type="scientific">Cuscuta epithymum</name>
    <dbReference type="NCBI Taxonomy" id="186058"/>
    <lineage>
        <taxon>Eukaryota</taxon>
        <taxon>Viridiplantae</taxon>
        <taxon>Streptophyta</taxon>
        <taxon>Embryophyta</taxon>
        <taxon>Tracheophyta</taxon>
        <taxon>Spermatophyta</taxon>
        <taxon>Magnoliopsida</taxon>
        <taxon>eudicotyledons</taxon>
        <taxon>Gunneridae</taxon>
        <taxon>Pentapetalae</taxon>
        <taxon>asterids</taxon>
        <taxon>lamiids</taxon>
        <taxon>Solanales</taxon>
        <taxon>Convolvulaceae</taxon>
        <taxon>Cuscuteae</taxon>
        <taxon>Cuscuta</taxon>
        <taxon>Cuscuta subgen. Cuscuta</taxon>
    </lineage>
</organism>
<reference evidence="6" key="1">
    <citation type="submission" date="2022-07" db="EMBL/GenBank/DDBJ databases">
        <authorList>
            <person name="Macas J."/>
            <person name="Novak P."/>
            <person name="Neumann P."/>
        </authorList>
    </citation>
    <scope>NUCLEOTIDE SEQUENCE</scope>
</reference>
<dbReference type="Proteomes" id="UP001152523">
    <property type="component" value="Unassembled WGS sequence"/>
</dbReference>
<evidence type="ECO:0000256" key="1">
    <source>
        <dbReference type="ARBA" id="ARBA00022723"/>
    </source>
</evidence>
<keyword evidence="7" id="KW-1185">Reference proteome</keyword>